<dbReference type="Gene3D" id="1.10.1740.10">
    <property type="match status" value="1"/>
</dbReference>
<evidence type="ECO:0000313" key="7">
    <source>
        <dbReference type="EMBL" id="RWU11078.1"/>
    </source>
</evidence>
<evidence type="ECO:0000313" key="8">
    <source>
        <dbReference type="Proteomes" id="UP000284120"/>
    </source>
</evidence>
<evidence type="ECO:0000259" key="6">
    <source>
        <dbReference type="Pfam" id="PF08281"/>
    </source>
</evidence>
<dbReference type="Gene3D" id="1.10.10.10">
    <property type="entry name" value="Winged helix-like DNA-binding domain superfamily/Winged helix DNA-binding domain"/>
    <property type="match status" value="1"/>
</dbReference>
<feature type="domain" description="RNA polymerase sigma-70 region 2" evidence="5">
    <location>
        <begin position="12"/>
        <end position="78"/>
    </location>
</feature>
<dbReference type="Pfam" id="PF04542">
    <property type="entry name" value="Sigma70_r2"/>
    <property type="match status" value="1"/>
</dbReference>
<dbReference type="InterPro" id="IPR014284">
    <property type="entry name" value="RNA_pol_sigma-70_dom"/>
</dbReference>
<protein>
    <submittedName>
        <fullName evidence="7">Sigma-70 family RNA polymerase sigma factor</fullName>
    </submittedName>
</protein>
<dbReference type="InterPro" id="IPR007627">
    <property type="entry name" value="RNA_pol_sigma70_r2"/>
</dbReference>
<dbReference type="AlphaFoldDB" id="A0A3S3Q1R9"/>
<accession>A0A3S3Q1R9</accession>
<feature type="domain" description="RNA polymerase sigma factor 70 region 4 type 2" evidence="6">
    <location>
        <begin position="108"/>
        <end position="160"/>
    </location>
</feature>
<keyword evidence="8" id="KW-1185">Reference proteome</keyword>
<name>A0A3S3Q1R9_9SPHI</name>
<comment type="caution">
    <text evidence="7">The sequence shown here is derived from an EMBL/GenBank/DDBJ whole genome shotgun (WGS) entry which is preliminary data.</text>
</comment>
<comment type="similarity">
    <text evidence="1">Belongs to the sigma-70 factor family. ECF subfamily.</text>
</comment>
<sequence>MQSGDQKAFEALYERYWSEVYIMIYRRINDREVAKDIVQDIFVNLWRYRDKVIAEGSLAPLLNVTAKKQAISWYRKQSASKQRELLYHGDEVLVAPSTTELETKELQELLDTEIGKMPANMQQSFRLSRYENKSIKEIATELSLSEQTVRNNISMALDRLRLQTRKFYAEPANLAGVLVILFRW</sequence>
<dbReference type="SUPFAM" id="SSF88659">
    <property type="entry name" value="Sigma3 and sigma4 domains of RNA polymerase sigma factors"/>
    <property type="match status" value="1"/>
</dbReference>
<proteinExistence type="inferred from homology"/>
<dbReference type="SUPFAM" id="SSF88946">
    <property type="entry name" value="Sigma2 domain of RNA polymerase sigma factors"/>
    <property type="match status" value="1"/>
</dbReference>
<reference evidence="7 8" key="1">
    <citation type="submission" date="2018-06" db="EMBL/GenBank/DDBJ databases">
        <title>Pedobacter endophyticus sp. nov., an endophytic bacterium isolated from a leaf of Triticum aestivum.</title>
        <authorList>
            <person name="Zhang L."/>
        </authorList>
    </citation>
    <scope>NUCLEOTIDE SEQUENCE [LARGE SCALE GENOMIC DNA]</scope>
    <source>
        <strain evidence="7 8">CM134L-2</strain>
    </source>
</reference>
<keyword evidence="3" id="KW-0731">Sigma factor</keyword>
<dbReference type="InterPro" id="IPR013249">
    <property type="entry name" value="RNA_pol_sigma70_r4_t2"/>
</dbReference>
<evidence type="ECO:0000256" key="4">
    <source>
        <dbReference type="ARBA" id="ARBA00023163"/>
    </source>
</evidence>
<dbReference type="GO" id="GO:0003677">
    <property type="term" value="F:DNA binding"/>
    <property type="evidence" value="ECO:0007669"/>
    <property type="project" value="InterPro"/>
</dbReference>
<dbReference type="InterPro" id="IPR013325">
    <property type="entry name" value="RNA_pol_sigma_r2"/>
</dbReference>
<dbReference type="Pfam" id="PF08281">
    <property type="entry name" value="Sigma70_r4_2"/>
    <property type="match status" value="1"/>
</dbReference>
<dbReference type="EMBL" id="SAYW01000001">
    <property type="protein sequence ID" value="RWU11078.1"/>
    <property type="molecule type" value="Genomic_DNA"/>
</dbReference>
<evidence type="ECO:0000259" key="5">
    <source>
        <dbReference type="Pfam" id="PF04542"/>
    </source>
</evidence>
<dbReference type="InterPro" id="IPR039425">
    <property type="entry name" value="RNA_pol_sigma-70-like"/>
</dbReference>
<dbReference type="InterPro" id="IPR036388">
    <property type="entry name" value="WH-like_DNA-bd_sf"/>
</dbReference>
<keyword evidence="2" id="KW-0805">Transcription regulation</keyword>
<organism evidence="7 8">
    <name type="scientific">Pedobacter chitinilyticus</name>
    <dbReference type="NCBI Taxonomy" id="2233776"/>
    <lineage>
        <taxon>Bacteria</taxon>
        <taxon>Pseudomonadati</taxon>
        <taxon>Bacteroidota</taxon>
        <taxon>Sphingobacteriia</taxon>
        <taxon>Sphingobacteriales</taxon>
        <taxon>Sphingobacteriaceae</taxon>
        <taxon>Pedobacter</taxon>
    </lineage>
</organism>
<evidence type="ECO:0000256" key="3">
    <source>
        <dbReference type="ARBA" id="ARBA00023082"/>
    </source>
</evidence>
<gene>
    <name evidence="7" type="ORF">DPV69_05640</name>
</gene>
<dbReference type="GO" id="GO:0016987">
    <property type="term" value="F:sigma factor activity"/>
    <property type="evidence" value="ECO:0007669"/>
    <property type="project" value="UniProtKB-KW"/>
</dbReference>
<dbReference type="OrthoDB" id="659948at2"/>
<dbReference type="Proteomes" id="UP000284120">
    <property type="component" value="Unassembled WGS sequence"/>
</dbReference>
<evidence type="ECO:0000256" key="1">
    <source>
        <dbReference type="ARBA" id="ARBA00010641"/>
    </source>
</evidence>
<dbReference type="InterPro" id="IPR013324">
    <property type="entry name" value="RNA_pol_sigma_r3/r4-like"/>
</dbReference>
<evidence type="ECO:0000256" key="2">
    <source>
        <dbReference type="ARBA" id="ARBA00023015"/>
    </source>
</evidence>
<dbReference type="GO" id="GO:0006352">
    <property type="term" value="P:DNA-templated transcription initiation"/>
    <property type="evidence" value="ECO:0007669"/>
    <property type="project" value="InterPro"/>
</dbReference>
<keyword evidence="4" id="KW-0804">Transcription</keyword>
<dbReference type="PANTHER" id="PTHR43133">
    <property type="entry name" value="RNA POLYMERASE ECF-TYPE SIGMA FACTO"/>
    <property type="match status" value="1"/>
</dbReference>
<dbReference type="PANTHER" id="PTHR43133:SF46">
    <property type="entry name" value="RNA POLYMERASE SIGMA-70 FACTOR ECF SUBFAMILY"/>
    <property type="match status" value="1"/>
</dbReference>
<dbReference type="NCBIfam" id="TIGR02937">
    <property type="entry name" value="sigma70-ECF"/>
    <property type="match status" value="1"/>
</dbReference>